<sequence>MKASEEFRSFLFVVLFFITALISRYIPSIGALNKITFLIAFTVLFYIILFFTSIKNLKIWEHNLYTKYFKDHTIAKRAINSSILCFTLFSFNKLDYMAALGIGFLVVGLLIPLFSDRLIEK</sequence>
<proteinExistence type="predicted"/>
<keyword evidence="3" id="KW-1185">Reference proteome</keyword>
<reference evidence="2 3" key="1">
    <citation type="submission" date="2020-09" db="EMBL/GenBank/DDBJ databases">
        <title>Parvimonas S3374 sp. nov.</title>
        <authorList>
            <person name="Buhl M."/>
        </authorList>
    </citation>
    <scope>NUCLEOTIDE SEQUENCE [LARGE SCALE GENOMIC DNA]</scope>
    <source>
        <strain evidence="2 3">S3374</strain>
    </source>
</reference>
<dbReference type="Proteomes" id="UP000823123">
    <property type="component" value="Unassembled WGS sequence"/>
</dbReference>
<dbReference type="RefSeq" id="WP_201275110.1">
    <property type="nucleotide sequence ID" value="NZ_JACVDA010000004.1"/>
</dbReference>
<accession>A0ABS1C7J3</accession>
<keyword evidence="1" id="KW-1133">Transmembrane helix</keyword>
<organism evidence="2 3">
    <name type="scientific">Parvimonas parva</name>
    <dbReference type="NCBI Taxonomy" id="2769485"/>
    <lineage>
        <taxon>Bacteria</taxon>
        <taxon>Bacillati</taxon>
        <taxon>Bacillota</taxon>
        <taxon>Tissierellia</taxon>
        <taxon>Tissierellales</taxon>
        <taxon>Peptoniphilaceae</taxon>
        <taxon>Parvimonas</taxon>
    </lineage>
</organism>
<evidence type="ECO:0000313" key="3">
    <source>
        <dbReference type="Proteomes" id="UP000823123"/>
    </source>
</evidence>
<comment type="caution">
    <text evidence="2">The sequence shown here is derived from an EMBL/GenBank/DDBJ whole genome shotgun (WGS) entry which is preliminary data.</text>
</comment>
<keyword evidence="1" id="KW-0472">Membrane</keyword>
<feature type="transmembrane region" description="Helical" evidence="1">
    <location>
        <begin position="32"/>
        <end position="54"/>
    </location>
</feature>
<evidence type="ECO:0000313" key="2">
    <source>
        <dbReference type="EMBL" id="MBK1468046.1"/>
    </source>
</evidence>
<feature type="transmembrane region" description="Helical" evidence="1">
    <location>
        <begin position="97"/>
        <end position="115"/>
    </location>
</feature>
<protein>
    <submittedName>
        <fullName evidence="2">Uncharacterized protein</fullName>
    </submittedName>
</protein>
<name>A0ABS1C7J3_9FIRM</name>
<keyword evidence="1" id="KW-0812">Transmembrane</keyword>
<feature type="transmembrane region" description="Helical" evidence="1">
    <location>
        <begin position="7"/>
        <end position="26"/>
    </location>
</feature>
<evidence type="ECO:0000256" key="1">
    <source>
        <dbReference type="SAM" id="Phobius"/>
    </source>
</evidence>
<gene>
    <name evidence="2" type="ORF">IBJ83_01780</name>
</gene>
<dbReference type="EMBL" id="JACVDA010000004">
    <property type="protein sequence ID" value="MBK1468046.1"/>
    <property type="molecule type" value="Genomic_DNA"/>
</dbReference>